<dbReference type="SMART" id="SM00225">
    <property type="entry name" value="BTB"/>
    <property type="match status" value="1"/>
</dbReference>
<sequence length="187" mass="21058">MEDGSVMLQAENTQFKVHRGLLARVSTIFSDVFSVPQPPKGNEVVEGCPVVHLQDTAEDVQFLMGTLYGQRCHSKEPIDPWVATALLRLGRKYEIQFLFNEVVARLKADLPCTLTQHDSPGARSWKEFQVTTSNLQYLTEFAHDCGIPELRCVLPIAYYWTTNRPGVSIIKGDEDYGPYYPAYKASA</sequence>
<evidence type="ECO:0000259" key="1">
    <source>
        <dbReference type="PROSITE" id="PS50097"/>
    </source>
</evidence>
<dbReference type="Gene3D" id="3.30.710.10">
    <property type="entry name" value="Potassium Channel Kv1.1, Chain A"/>
    <property type="match status" value="1"/>
</dbReference>
<dbReference type="InterPro" id="IPR000210">
    <property type="entry name" value="BTB/POZ_dom"/>
</dbReference>
<dbReference type="CDD" id="cd18186">
    <property type="entry name" value="BTB_POZ_ZBTB_KLHL-like"/>
    <property type="match status" value="1"/>
</dbReference>
<dbReference type="SUPFAM" id="SSF54695">
    <property type="entry name" value="POZ domain"/>
    <property type="match status" value="1"/>
</dbReference>
<comment type="caution">
    <text evidence="2">The sequence shown here is derived from an EMBL/GenBank/DDBJ whole genome shotgun (WGS) entry which is preliminary data.</text>
</comment>
<dbReference type="EMBL" id="QPFP01000022">
    <property type="protein sequence ID" value="TEB30547.1"/>
    <property type="molecule type" value="Genomic_DNA"/>
</dbReference>
<proteinExistence type="predicted"/>
<dbReference type="Pfam" id="PF00651">
    <property type="entry name" value="BTB"/>
    <property type="match status" value="1"/>
</dbReference>
<dbReference type="AlphaFoldDB" id="A0A4Y7T8N1"/>
<organism evidence="2 3">
    <name type="scientific">Coprinellus micaceus</name>
    <name type="common">Glistening ink-cap mushroom</name>
    <name type="synonym">Coprinus micaceus</name>
    <dbReference type="NCBI Taxonomy" id="71717"/>
    <lineage>
        <taxon>Eukaryota</taxon>
        <taxon>Fungi</taxon>
        <taxon>Dikarya</taxon>
        <taxon>Basidiomycota</taxon>
        <taxon>Agaricomycotina</taxon>
        <taxon>Agaricomycetes</taxon>
        <taxon>Agaricomycetidae</taxon>
        <taxon>Agaricales</taxon>
        <taxon>Agaricineae</taxon>
        <taxon>Psathyrellaceae</taxon>
        <taxon>Coprinellus</taxon>
    </lineage>
</organism>
<feature type="domain" description="BTB" evidence="1">
    <location>
        <begin position="4"/>
        <end position="76"/>
    </location>
</feature>
<protein>
    <recommendedName>
        <fullName evidence="1">BTB domain-containing protein</fullName>
    </recommendedName>
</protein>
<gene>
    <name evidence="2" type="ORF">FA13DRAFT_519284</name>
</gene>
<evidence type="ECO:0000313" key="2">
    <source>
        <dbReference type="EMBL" id="TEB30547.1"/>
    </source>
</evidence>
<dbReference type="PROSITE" id="PS50097">
    <property type="entry name" value="BTB"/>
    <property type="match status" value="1"/>
</dbReference>
<dbReference type="OrthoDB" id="3044562at2759"/>
<name>A0A4Y7T8N1_COPMI</name>
<dbReference type="InterPro" id="IPR011333">
    <property type="entry name" value="SKP1/BTB/POZ_sf"/>
</dbReference>
<evidence type="ECO:0000313" key="3">
    <source>
        <dbReference type="Proteomes" id="UP000298030"/>
    </source>
</evidence>
<dbReference type="Proteomes" id="UP000298030">
    <property type="component" value="Unassembled WGS sequence"/>
</dbReference>
<accession>A0A4Y7T8N1</accession>
<keyword evidence="3" id="KW-1185">Reference proteome</keyword>
<reference evidence="2 3" key="1">
    <citation type="journal article" date="2019" name="Nat. Ecol. Evol.">
        <title>Megaphylogeny resolves global patterns of mushroom evolution.</title>
        <authorList>
            <person name="Varga T."/>
            <person name="Krizsan K."/>
            <person name="Foldi C."/>
            <person name="Dima B."/>
            <person name="Sanchez-Garcia M."/>
            <person name="Sanchez-Ramirez S."/>
            <person name="Szollosi G.J."/>
            <person name="Szarkandi J.G."/>
            <person name="Papp V."/>
            <person name="Albert L."/>
            <person name="Andreopoulos W."/>
            <person name="Angelini C."/>
            <person name="Antonin V."/>
            <person name="Barry K.W."/>
            <person name="Bougher N.L."/>
            <person name="Buchanan P."/>
            <person name="Buyck B."/>
            <person name="Bense V."/>
            <person name="Catcheside P."/>
            <person name="Chovatia M."/>
            <person name="Cooper J."/>
            <person name="Damon W."/>
            <person name="Desjardin D."/>
            <person name="Finy P."/>
            <person name="Geml J."/>
            <person name="Haridas S."/>
            <person name="Hughes K."/>
            <person name="Justo A."/>
            <person name="Karasinski D."/>
            <person name="Kautmanova I."/>
            <person name="Kiss B."/>
            <person name="Kocsube S."/>
            <person name="Kotiranta H."/>
            <person name="LaButti K.M."/>
            <person name="Lechner B.E."/>
            <person name="Liimatainen K."/>
            <person name="Lipzen A."/>
            <person name="Lukacs Z."/>
            <person name="Mihaltcheva S."/>
            <person name="Morgado L.N."/>
            <person name="Niskanen T."/>
            <person name="Noordeloos M.E."/>
            <person name="Ohm R.A."/>
            <person name="Ortiz-Santana B."/>
            <person name="Ovrebo C."/>
            <person name="Racz N."/>
            <person name="Riley R."/>
            <person name="Savchenko A."/>
            <person name="Shiryaev A."/>
            <person name="Soop K."/>
            <person name="Spirin V."/>
            <person name="Szebenyi C."/>
            <person name="Tomsovsky M."/>
            <person name="Tulloss R.E."/>
            <person name="Uehling J."/>
            <person name="Grigoriev I.V."/>
            <person name="Vagvolgyi C."/>
            <person name="Papp T."/>
            <person name="Martin F.M."/>
            <person name="Miettinen O."/>
            <person name="Hibbett D.S."/>
            <person name="Nagy L.G."/>
        </authorList>
    </citation>
    <scope>NUCLEOTIDE SEQUENCE [LARGE SCALE GENOMIC DNA]</scope>
    <source>
        <strain evidence="2 3">FP101781</strain>
    </source>
</reference>